<dbReference type="SUPFAM" id="SSF56784">
    <property type="entry name" value="HAD-like"/>
    <property type="match status" value="1"/>
</dbReference>
<sequence length="220" mass="24312">MNLALFDLDNTLLRGDSDHAWGEFICERGAVNRAEYEARNNEFYEHYKAGTLDNAAFLRFVMAPLAAIPRAQLDALHAEFMQSRIAGMMLPQGQALVRKHLDAGDLVAIVTATNAFITAPIVRAFGVSHCIATIPAQENGRFTGEPRGLPAFKEGKITRVNTWLESLALNLQSFDKTWFYSDSLNDLPLLSLVTNPVAVDPDPTLRAHAEKSGWSVISLR</sequence>
<dbReference type="InterPro" id="IPR036412">
    <property type="entry name" value="HAD-like_sf"/>
</dbReference>
<dbReference type="Gene3D" id="3.40.50.1000">
    <property type="entry name" value="HAD superfamily/HAD-like"/>
    <property type="match status" value="1"/>
</dbReference>
<keyword evidence="5" id="KW-1185">Reference proteome</keyword>
<keyword evidence="2 4" id="KW-0378">Hydrolase</keyword>
<dbReference type="GO" id="GO:0016787">
    <property type="term" value="F:hydrolase activity"/>
    <property type="evidence" value="ECO:0007669"/>
    <property type="project" value="UniProtKB-KW"/>
</dbReference>
<gene>
    <name evidence="4" type="ORF">GCM10025770_04860</name>
</gene>
<keyword evidence="1" id="KW-0479">Metal-binding</keyword>
<keyword evidence="3" id="KW-0460">Magnesium</keyword>
<evidence type="ECO:0000256" key="2">
    <source>
        <dbReference type="ARBA" id="ARBA00022801"/>
    </source>
</evidence>
<dbReference type="PANTHER" id="PTHR43344">
    <property type="entry name" value="PHOSPHOSERINE PHOSPHATASE"/>
    <property type="match status" value="1"/>
</dbReference>
<accession>A0ABP9QA17</accession>
<organism evidence="4 5">
    <name type="scientific">Viridibacterium curvum</name>
    <dbReference type="NCBI Taxonomy" id="1101404"/>
    <lineage>
        <taxon>Bacteria</taxon>
        <taxon>Pseudomonadati</taxon>
        <taxon>Pseudomonadota</taxon>
        <taxon>Betaproteobacteria</taxon>
        <taxon>Rhodocyclales</taxon>
        <taxon>Rhodocyclaceae</taxon>
        <taxon>Viridibacterium</taxon>
    </lineage>
</organism>
<protein>
    <submittedName>
        <fullName evidence="4">HAD family hydrolase</fullName>
    </submittedName>
</protein>
<dbReference type="Gene3D" id="1.20.1440.100">
    <property type="entry name" value="SG protein - dephosphorylation function"/>
    <property type="match status" value="1"/>
</dbReference>
<dbReference type="InterPro" id="IPR050582">
    <property type="entry name" value="HAD-like_SerB"/>
</dbReference>
<dbReference type="CDD" id="cd02612">
    <property type="entry name" value="HAD_PGPPase"/>
    <property type="match status" value="1"/>
</dbReference>
<dbReference type="NCBIfam" id="TIGR01488">
    <property type="entry name" value="HAD-SF-IB"/>
    <property type="match status" value="1"/>
</dbReference>
<name>A0ABP9QA17_9RHOO</name>
<dbReference type="InterPro" id="IPR023214">
    <property type="entry name" value="HAD_sf"/>
</dbReference>
<evidence type="ECO:0000313" key="4">
    <source>
        <dbReference type="EMBL" id="GAA5159124.1"/>
    </source>
</evidence>
<evidence type="ECO:0000256" key="3">
    <source>
        <dbReference type="ARBA" id="ARBA00022842"/>
    </source>
</evidence>
<evidence type="ECO:0000313" key="5">
    <source>
        <dbReference type="Proteomes" id="UP001500547"/>
    </source>
</evidence>
<dbReference type="EMBL" id="BAABLD010000002">
    <property type="protein sequence ID" value="GAA5159124.1"/>
    <property type="molecule type" value="Genomic_DNA"/>
</dbReference>
<comment type="caution">
    <text evidence="4">The sequence shown here is derived from an EMBL/GenBank/DDBJ whole genome shotgun (WGS) entry which is preliminary data.</text>
</comment>
<dbReference type="Proteomes" id="UP001500547">
    <property type="component" value="Unassembled WGS sequence"/>
</dbReference>
<dbReference type="InterPro" id="IPR006385">
    <property type="entry name" value="HAD_hydro_SerB1"/>
</dbReference>
<dbReference type="NCBIfam" id="TIGR01490">
    <property type="entry name" value="HAD-SF-IB-hyp1"/>
    <property type="match status" value="1"/>
</dbReference>
<dbReference type="Pfam" id="PF12710">
    <property type="entry name" value="HAD"/>
    <property type="match status" value="1"/>
</dbReference>
<dbReference type="PANTHER" id="PTHR43344:SF13">
    <property type="entry name" value="PHOSPHATASE RV3661-RELATED"/>
    <property type="match status" value="1"/>
</dbReference>
<evidence type="ECO:0000256" key="1">
    <source>
        <dbReference type="ARBA" id="ARBA00022723"/>
    </source>
</evidence>
<proteinExistence type="predicted"/>
<dbReference type="RefSeq" id="WP_345531235.1">
    <property type="nucleotide sequence ID" value="NZ_BAABLD010000002.1"/>
</dbReference>
<reference evidence="5" key="1">
    <citation type="journal article" date="2019" name="Int. J. Syst. Evol. Microbiol.">
        <title>The Global Catalogue of Microorganisms (GCM) 10K type strain sequencing project: providing services to taxonomists for standard genome sequencing and annotation.</title>
        <authorList>
            <consortium name="The Broad Institute Genomics Platform"/>
            <consortium name="The Broad Institute Genome Sequencing Center for Infectious Disease"/>
            <person name="Wu L."/>
            <person name="Ma J."/>
        </authorList>
    </citation>
    <scope>NUCLEOTIDE SEQUENCE [LARGE SCALE GENOMIC DNA]</scope>
    <source>
        <strain evidence="5">JCM 18715</strain>
    </source>
</reference>